<evidence type="ECO:0000313" key="3">
    <source>
        <dbReference type="Proteomes" id="UP000003835"/>
    </source>
</evidence>
<dbReference type="InterPro" id="IPR011990">
    <property type="entry name" value="TPR-like_helical_dom_sf"/>
</dbReference>
<dbReference type="eggNOG" id="COG3118">
    <property type="taxonomic scope" value="Bacteria"/>
</dbReference>
<dbReference type="AlphaFoldDB" id="B4VTD8"/>
<dbReference type="EMBL" id="DS989851">
    <property type="protein sequence ID" value="EDX74872.1"/>
    <property type="molecule type" value="Genomic_DNA"/>
</dbReference>
<dbReference type="Proteomes" id="UP000003835">
    <property type="component" value="Unassembled WGS sequence"/>
</dbReference>
<dbReference type="RefSeq" id="WP_006101692.1">
    <property type="nucleotide sequence ID" value="NZ_DS989851.1"/>
</dbReference>
<sequence>MSDKKPKENPLKRILLVFSMVAFLGSTGYGLFGLYSNALQQPQTTATSEEASVDQQLAAKERGYELVLEREPENRVALEGLVEIRLQMQDTQAAIAPLQKLVELHPQEAGYKVQLEQLQQQVREESEGSGERDR</sequence>
<dbReference type="STRING" id="118168.MC7420_746"/>
<dbReference type="OrthoDB" id="427425at2"/>
<keyword evidence="1" id="KW-0812">Transmembrane</keyword>
<reference evidence="2 3" key="1">
    <citation type="submission" date="2008-07" db="EMBL/GenBank/DDBJ databases">
        <authorList>
            <person name="Tandeau de Marsac N."/>
            <person name="Ferriera S."/>
            <person name="Johnson J."/>
            <person name="Kravitz S."/>
            <person name="Beeson K."/>
            <person name="Sutton G."/>
            <person name="Rogers Y.-H."/>
            <person name="Friedman R."/>
            <person name="Frazier M."/>
            <person name="Venter J.C."/>
        </authorList>
    </citation>
    <scope>NUCLEOTIDE SEQUENCE [LARGE SCALE GENOMIC DNA]</scope>
    <source>
        <strain evidence="2 3">PCC 7420</strain>
    </source>
</reference>
<dbReference type="HOGENOM" id="CLU_127050_0_0_3"/>
<protein>
    <recommendedName>
        <fullName evidence="4">Tetratricopeptide repeat domain protein</fullName>
    </recommendedName>
</protein>
<organism evidence="2 3">
    <name type="scientific">Coleofasciculus chthonoplastes PCC 7420</name>
    <dbReference type="NCBI Taxonomy" id="118168"/>
    <lineage>
        <taxon>Bacteria</taxon>
        <taxon>Bacillati</taxon>
        <taxon>Cyanobacteriota</taxon>
        <taxon>Cyanophyceae</taxon>
        <taxon>Coleofasciculales</taxon>
        <taxon>Coleofasciculaceae</taxon>
        <taxon>Coleofasciculus</taxon>
    </lineage>
</organism>
<evidence type="ECO:0000313" key="2">
    <source>
        <dbReference type="EMBL" id="EDX74872.1"/>
    </source>
</evidence>
<keyword evidence="1" id="KW-1133">Transmembrane helix</keyword>
<keyword evidence="3" id="KW-1185">Reference proteome</keyword>
<dbReference type="Gene3D" id="1.25.40.10">
    <property type="entry name" value="Tetratricopeptide repeat domain"/>
    <property type="match status" value="1"/>
</dbReference>
<name>B4VTD8_9CYAN</name>
<proteinExistence type="predicted"/>
<accession>B4VTD8</accession>
<evidence type="ECO:0000256" key="1">
    <source>
        <dbReference type="SAM" id="Phobius"/>
    </source>
</evidence>
<keyword evidence="1" id="KW-0472">Membrane</keyword>
<gene>
    <name evidence="2" type="ORF">MC7420_746</name>
</gene>
<feature type="transmembrane region" description="Helical" evidence="1">
    <location>
        <begin position="14"/>
        <end position="35"/>
    </location>
</feature>
<dbReference type="SUPFAM" id="SSF48452">
    <property type="entry name" value="TPR-like"/>
    <property type="match status" value="1"/>
</dbReference>
<evidence type="ECO:0008006" key="4">
    <source>
        <dbReference type="Google" id="ProtNLM"/>
    </source>
</evidence>